<gene>
    <name evidence="5" type="primary">MPUL0A03080</name>
    <name evidence="5" type="ORF">METSCH_A03080</name>
</gene>
<dbReference type="EMBL" id="CP034456">
    <property type="protein sequence ID" value="QBM85683.1"/>
    <property type="molecule type" value="Genomic_DNA"/>
</dbReference>
<keyword evidence="3 4" id="KW-0418">Kinase</keyword>
<dbReference type="Pfam" id="PF03770">
    <property type="entry name" value="IPK"/>
    <property type="match status" value="1"/>
</dbReference>
<dbReference type="EC" id="2.7.-.-" evidence="4"/>
<sequence>MNFIPSAHQAAGHDGCLTAGPVFAKLTLTQEIAFYAEATRRLSVAPDLLGSLLAHWMPTYMGTMKEGIGLVEGAFVLNPDSVSLDGTNVSTSFTSDEKLYLVLLNLYHGFSHPCILDIKLGSVLTDDTVTPEKKARLAAVSQATTSGSLAFRICGMKIFHMTPLNGPLLFPNMQETMLAEPAGKSGTYTSFDKIFGRSLTEENVGKALELFFQSLRQKKMLLTRFHQRLQLLYNCLLDTEVRIKSGSLLFIYEGDPARWTNIDETCYFETDPLVCDPLDASDGESDSDSDADTGEAPLSRLNIIDFAHAKFADGQGPDDNIIDGVENLIRIFGLLAA</sequence>
<evidence type="ECO:0000313" key="5">
    <source>
        <dbReference type="EMBL" id="QBM85683.1"/>
    </source>
</evidence>
<dbReference type="STRING" id="2163413.A0A4V1ADH0"/>
<evidence type="ECO:0000256" key="2">
    <source>
        <dbReference type="ARBA" id="ARBA00022679"/>
    </source>
</evidence>
<dbReference type="GO" id="GO:0008440">
    <property type="term" value="F:inositol-1,4,5-trisphosphate 3-kinase activity"/>
    <property type="evidence" value="ECO:0007669"/>
    <property type="project" value="TreeGrafter"/>
</dbReference>
<evidence type="ECO:0000256" key="4">
    <source>
        <dbReference type="RuleBase" id="RU363090"/>
    </source>
</evidence>
<keyword evidence="6" id="KW-1185">Reference proteome</keyword>
<dbReference type="InterPro" id="IPR005522">
    <property type="entry name" value="IPK"/>
</dbReference>
<dbReference type="PANTHER" id="PTHR12400">
    <property type="entry name" value="INOSITOL POLYPHOSPHATE KINASE"/>
    <property type="match status" value="1"/>
</dbReference>
<dbReference type="GO" id="GO:0032958">
    <property type="term" value="P:inositol phosphate biosynthetic process"/>
    <property type="evidence" value="ECO:0007669"/>
    <property type="project" value="InterPro"/>
</dbReference>
<reference evidence="6" key="1">
    <citation type="submission" date="2019-03" db="EMBL/GenBank/DDBJ databases">
        <title>Snf2 controls pulcherriminic acid biosynthesis and connects pigmentation and antifungal activity of the yeast Metschnikowia pulcherrima.</title>
        <authorList>
            <person name="Gore-Lloyd D."/>
            <person name="Sumann I."/>
            <person name="Brachmann A.O."/>
            <person name="Schneeberger K."/>
            <person name="Ortiz-Merino R.A."/>
            <person name="Moreno-Beltran M."/>
            <person name="Schlaefli M."/>
            <person name="Kirner P."/>
            <person name="Santos Kron A."/>
            <person name="Wolfe K.H."/>
            <person name="Piel J."/>
            <person name="Ahrens C.H."/>
            <person name="Henk D."/>
            <person name="Freimoser F.M."/>
        </authorList>
    </citation>
    <scope>NUCLEOTIDE SEQUENCE [LARGE SCALE GENOMIC DNA]</scope>
    <source>
        <strain evidence="6">APC 1.2</strain>
    </source>
</reference>
<proteinExistence type="inferred from homology"/>
<evidence type="ECO:0000256" key="1">
    <source>
        <dbReference type="ARBA" id="ARBA00007374"/>
    </source>
</evidence>
<dbReference type="GO" id="GO:0005634">
    <property type="term" value="C:nucleus"/>
    <property type="evidence" value="ECO:0007669"/>
    <property type="project" value="TreeGrafter"/>
</dbReference>
<name>A0A4V1ADH0_9ASCO</name>
<dbReference type="GO" id="GO:0046854">
    <property type="term" value="P:phosphatidylinositol phosphate biosynthetic process"/>
    <property type="evidence" value="ECO:0007669"/>
    <property type="project" value="TreeGrafter"/>
</dbReference>
<comment type="similarity">
    <text evidence="1 4">Belongs to the inositol phosphokinase (IPK) family.</text>
</comment>
<dbReference type="GO" id="GO:0000824">
    <property type="term" value="F:inositol-1,4,5,6-tetrakisphosphate 3-kinase activity"/>
    <property type="evidence" value="ECO:0007669"/>
    <property type="project" value="TreeGrafter"/>
</dbReference>
<dbReference type="InterPro" id="IPR038286">
    <property type="entry name" value="IPK_sf"/>
</dbReference>
<evidence type="ECO:0000256" key="3">
    <source>
        <dbReference type="ARBA" id="ARBA00022777"/>
    </source>
</evidence>
<dbReference type="AlphaFoldDB" id="A0A4V1ADH0"/>
<dbReference type="Proteomes" id="UP000292447">
    <property type="component" value="Chromosome I"/>
</dbReference>
<dbReference type="Gene3D" id="3.30.470.160">
    <property type="entry name" value="Inositol polyphosphate kinase"/>
    <property type="match status" value="1"/>
</dbReference>
<organism evidence="5 6">
    <name type="scientific">Metschnikowia aff. pulcherrima</name>
    <dbReference type="NCBI Taxonomy" id="2163413"/>
    <lineage>
        <taxon>Eukaryota</taxon>
        <taxon>Fungi</taxon>
        <taxon>Dikarya</taxon>
        <taxon>Ascomycota</taxon>
        <taxon>Saccharomycotina</taxon>
        <taxon>Pichiomycetes</taxon>
        <taxon>Metschnikowiaceae</taxon>
        <taxon>Metschnikowia</taxon>
    </lineage>
</organism>
<keyword evidence="2 4" id="KW-0808">Transferase</keyword>
<dbReference type="PANTHER" id="PTHR12400:SF103">
    <property type="entry name" value="INOSITOL POLYPHOSPHATE MULTIKINASE"/>
    <property type="match status" value="1"/>
</dbReference>
<dbReference type="SUPFAM" id="SSF56104">
    <property type="entry name" value="SAICAR synthase-like"/>
    <property type="match status" value="1"/>
</dbReference>
<accession>A0A4V1ADH0</accession>
<dbReference type="GO" id="GO:0005737">
    <property type="term" value="C:cytoplasm"/>
    <property type="evidence" value="ECO:0007669"/>
    <property type="project" value="TreeGrafter"/>
</dbReference>
<protein>
    <recommendedName>
        <fullName evidence="4">Kinase</fullName>
        <ecNumber evidence="4">2.7.-.-</ecNumber>
    </recommendedName>
</protein>
<evidence type="ECO:0000313" key="6">
    <source>
        <dbReference type="Proteomes" id="UP000292447"/>
    </source>
</evidence>